<gene>
    <name evidence="2" type="ORF">CKY39_16975</name>
</gene>
<evidence type="ECO:0000313" key="2">
    <source>
        <dbReference type="EMBL" id="ATA54709.1"/>
    </source>
</evidence>
<dbReference type="Pfam" id="PF06551">
    <property type="entry name" value="DUF1120"/>
    <property type="match status" value="1"/>
</dbReference>
<dbReference type="Proteomes" id="UP000217154">
    <property type="component" value="Chromosome"/>
</dbReference>
<name>A0A250DL65_9BURK</name>
<reference evidence="2 3" key="1">
    <citation type="submission" date="2017-09" db="EMBL/GenBank/DDBJ databases">
        <title>The diverse metabolic capabilities of V. boronicumulans make it an excellent choice for continued studies on novel biodegradation.</title>
        <authorList>
            <person name="Sun S."/>
        </authorList>
    </citation>
    <scope>NUCLEOTIDE SEQUENCE [LARGE SCALE GENOMIC DNA]</scope>
    <source>
        <strain evidence="2 3">J1</strain>
    </source>
</reference>
<accession>A0A250DL65</accession>
<proteinExistence type="predicted"/>
<dbReference type="EMBL" id="CP023284">
    <property type="protein sequence ID" value="ATA54709.1"/>
    <property type="molecule type" value="Genomic_DNA"/>
</dbReference>
<dbReference type="AlphaFoldDB" id="A0A250DL65"/>
<evidence type="ECO:0000256" key="1">
    <source>
        <dbReference type="SAM" id="Phobius"/>
    </source>
</evidence>
<keyword evidence="1" id="KW-1133">Transmembrane helix</keyword>
<organism evidence="2 3">
    <name type="scientific">Variovorax boronicumulans</name>
    <dbReference type="NCBI Taxonomy" id="436515"/>
    <lineage>
        <taxon>Bacteria</taxon>
        <taxon>Pseudomonadati</taxon>
        <taxon>Pseudomonadota</taxon>
        <taxon>Betaproteobacteria</taxon>
        <taxon>Burkholderiales</taxon>
        <taxon>Comamonadaceae</taxon>
        <taxon>Variovorax</taxon>
    </lineage>
</organism>
<evidence type="ECO:0000313" key="3">
    <source>
        <dbReference type="Proteomes" id="UP000217154"/>
    </source>
</evidence>
<evidence type="ECO:0008006" key="4">
    <source>
        <dbReference type="Google" id="ProtNLM"/>
    </source>
</evidence>
<feature type="transmembrane region" description="Helical" evidence="1">
    <location>
        <begin position="62"/>
        <end position="81"/>
    </location>
</feature>
<keyword evidence="1" id="KW-0812">Transmembrane</keyword>
<protein>
    <recommendedName>
        <fullName evidence="4">DUF1120 domain-containing protein</fullName>
    </recommendedName>
</protein>
<dbReference type="InterPro" id="IPR010546">
    <property type="entry name" value="DUF1120"/>
</dbReference>
<keyword evidence="1" id="KW-0472">Membrane</keyword>
<sequence>MACRRSNSSTCKQQLTNSPSIPFRSCFFCRQGQRFGAMAGVNESFVEIFFLKFLRKLFVKKIATLAAVASVAAVMFVPGQASADSAELRIAGTITPSPCTPVFTGGGVVDYGNIPASSLNPTAQTTLAEKSIQLTMTCGAPVRFAFKVIDERAASAVTSLATIQGANPNMKFGLGTSDGKKIGAYSLKVMSQTTDQGGAFTVASEDGGVTWGHLGVSGVPGDGGRLIGAVNGVASSTPNAHKSVTTEIGVVTAIDQGSNLPLTHAIPLDGLSTFELVYL</sequence>
<dbReference type="KEGG" id="vbo:CKY39_16975"/>